<dbReference type="PANTHER" id="PTHR48041">
    <property type="entry name" value="ABC TRANSPORTER G FAMILY MEMBER 28"/>
    <property type="match status" value="1"/>
</dbReference>
<dbReference type="EMBL" id="CP000590">
    <property type="protein sequence ID" value="ABO98427.1"/>
    <property type="molecule type" value="Genomic_DNA"/>
</dbReference>
<dbReference type="GO" id="GO:0005524">
    <property type="term" value="F:ATP binding"/>
    <property type="evidence" value="ECO:0007669"/>
    <property type="project" value="UniProtKB-KW"/>
</dbReference>
<gene>
    <name evidence="11" type="ORF">OSTLU_94849</name>
</gene>
<dbReference type="HOGENOM" id="CLU_413686_0_0_1"/>
<dbReference type="RefSeq" id="XP_001420134.1">
    <property type="nucleotide sequence ID" value="XM_001420097.1"/>
</dbReference>
<comment type="subcellular location">
    <subcellularLocation>
        <location evidence="1">Membrane</location>
        <topology evidence="1">Multi-pass membrane protein</topology>
    </subcellularLocation>
</comment>
<evidence type="ECO:0000256" key="6">
    <source>
        <dbReference type="ARBA" id="ARBA00022989"/>
    </source>
</evidence>
<keyword evidence="9" id="KW-0732">Signal</keyword>
<evidence type="ECO:0000256" key="1">
    <source>
        <dbReference type="ARBA" id="ARBA00004141"/>
    </source>
</evidence>
<evidence type="ECO:0000256" key="5">
    <source>
        <dbReference type="ARBA" id="ARBA00022840"/>
    </source>
</evidence>
<keyword evidence="6 8" id="KW-1133">Transmembrane helix</keyword>
<feature type="domain" description="ABC transporter" evidence="10">
    <location>
        <begin position="117"/>
        <end position="362"/>
    </location>
</feature>
<feature type="transmembrane region" description="Helical" evidence="8">
    <location>
        <begin position="449"/>
        <end position="471"/>
    </location>
</feature>
<dbReference type="PANTHER" id="PTHR48041:SF2">
    <property type="entry name" value="ATP-DEPENDENT PERMEASE-RELATED"/>
    <property type="match status" value="1"/>
</dbReference>
<dbReference type="SMART" id="SM00382">
    <property type="entry name" value="AAA"/>
    <property type="match status" value="1"/>
</dbReference>
<dbReference type="OrthoDB" id="66620at2759"/>
<dbReference type="Pfam" id="PF00005">
    <property type="entry name" value="ABC_tran"/>
    <property type="match status" value="1"/>
</dbReference>
<organism evidence="11 12">
    <name type="scientific">Ostreococcus lucimarinus (strain CCE9901)</name>
    <dbReference type="NCBI Taxonomy" id="436017"/>
    <lineage>
        <taxon>Eukaryota</taxon>
        <taxon>Viridiplantae</taxon>
        <taxon>Chlorophyta</taxon>
        <taxon>Mamiellophyceae</taxon>
        <taxon>Mamiellales</taxon>
        <taxon>Bathycoccaceae</taxon>
        <taxon>Ostreococcus</taxon>
    </lineage>
</organism>
<feature type="transmembrane region" description="Helical" evidence="8">
    <location>
        <begin position="637"/>
        <end position="655"/>
    </location>
</feature>
<dbReference type="GO" id="GO:0140359">
    <property type="term" value="F:ABC-type transporter activity"/>
    <property type="evidence" value="ECO:0007669"/>
    <property type="project" value="InterPro"/>
</dbReference>
<dbReference type="OMA" id="WFRWITK"/>
<dbReference type="KEGG" id="olu:OSTLU_94849"/>
<evidence type="ECO:0000313" key="11">
    <source>
        <dbReference type="EMBL" id="ABO98427.1"/>
    </source>
</evidence>
<keyword evidence="12" id="KW-1185">Reference proteome</keyword>
<dbReference type="Gene3D" id="3.40.50.300">
    <property type="entry name" value="P-loop containing nucleotide triphosphate hydrolases"/>
    <property type="match status" value="1"/>
</dbReference>
<dbReference type="AlphaFoldDB" id="A4S3Q8"/>
<evidence type="ECO:0000256" key="8">
    <source>
        <dbReference type="SAM" id="Phobius"/>
    </source>
</evidence>
<keyword evidence="4" id="KW-0547">Nucleotide-binding</keyword>
<dbReference type="SUPFAM" id="SSF52540">
    <property type="entry name" value="P-loop containing nucleoside triphosphate hydrolases"/>
    <property type="match status" value="1"/>
</dbReference>
<dbReference type="PROSITE" id="PS00211">
    <property type="entry name" value="ABC_TRANSPORTER_1"/>
    <property type="match status" value="1"/>
</dbReference>
<feature type="chain" id="PRO_5002672134" evidence="9">
    <location>
        <begin position="24"/>
        <end position="664"/>
    </location>
</feature>
<dbReference type="Pfam" id="PF01061">
    <property type="entry name" value="ABC2_membrane"/>
    <property type="match status" value="1"/>
</dbReference>
<dbReference type="InterPro" id="IPR013525">
    <property type="entry name" value="ABC2_TM"/>
</dbReference>
<dbReference type="InterPro" id="IPR003593">
    <property type="entry name" value="AAA+_ATPase"/>
</dbReference>
<dbReference type="InterPro" id="IPR050352">
    <property type="entry name" value="ABCG_transporters"/>
</dbReference>
<feature type="transmembrane region" description="Helical" evidence="8">
    <location>
        <begin position="483"/>
        <end position="504"/>
    </location>
</feature>
<dbReference type="GeneID" id="5004004"/>
<feature type="signal peptide" evidence="9">
    <location>
        <begin position="1"/>
        <end position="23"/>
    </location>
</feature>
<dbReference type="Proteomes" id="UP000001568">
    <property type="component" value="Chromosome 10"/>
</dbReference>
<dbReference type="GO" id="GO:0016887">
    <property type="term" value="F:ATP hydrolysis activity"/>
    <property type="evidence" value="ECO:0007669"/>
    <property type="project" value="InterPro"/>
</dbReference>
<keyword evidence="3 8" id="KW-0812">Transmembrane</keyword>
<name>A4S3Q8_OSTLU</name>
<dbReference type="InterPro" id="IPR003439">
    <property type="entry name" value="ABC_transporter-like_ATP-bd"/>
</dbReference>
<dbReference type="InterPro" id="IPR027417">
    <property type="entry name" value="P-loop_NTPase"/>
</dbReference>
<evidence type="ECO:0000256" key="7">
    <source>
        <dbReference type="ARBA" id="ARBA00023136"/>
    </source>
</evidence>
<evidence type="ECO:0000256" key="2">
    <source>
        <dbReference type="ARBA" id="ARBA00022448"/>
    </source>
</evidence>
<dbReference type="STRING" id="436017.A4S3Q8"/>
<dbReference type="eggNOG" id="KOG0061">
    <property type="taxonomic scope" value="Eukaryota"/>
</dbReference>
<dbReference type="PROSITE" id="PS50893">
    <property type="entry name" value="ABC_TRANSPORTER_2"/>
    <property type="match status" value="1"/>
</dbReference>
<keyword evidence="5" id="KW-0067">ATP-binding</keyword>
<accession>A4S3Q8</accession>
<evidence type="ECO:0000256" key="3">
    <source>
        <dbReference type="ARBA" id="ARBA00022692"/>
    </source>
</evidence>
<feature type="transmembrane region" description="Helical" evidence="8">
    <location>
        <begin position="525"/>
        <end position="551"/>
    </location>
</feature>
<protein>
    <submittedName>
        <fullName evidence="11">ABC(ABCG) family transporter: multidrug</fullName>
    </submittedName>
</protein>
<sequence length="664" mass="72917">VTFLIAEGFLFAFGCYVFLKTSAQDSDSFDGRVDGYNNSGTSQIVDVADDFADARERFAHQPTDSLVLDNTESNGLFSSALDEEDLSLSLLSESGNAREPYILSWVDVVCTLKSGRRVLKNVTGVAGPVNSIGTSRDGSITCHEQHADLFAMLGPSGAGKTTLLDILAGRAPSTHVIRGDIRVNGQPMVSSQIRRLSGYVTQDDVLPGNATVYEHLLFHAKLRLPAETPLDDICRCVDSTMQILGIEKLADSFIGDQFQRGLSGGEKRRVSIATELLMSPGIMFLDEPTTGLDSTNAAKVVDILSGLGAMGTTVLLSIHQPRPDIFRLLDRVLVLSGDGSVVYSGPSALASAHFNSMSFVSLPSADLHIADYMLDVVLKSPRSDVKRMVQAFTESEVAESALLIADTLTIRYEDSDEPPLIVPKYVSPYVKQVCLLWQRLARVTFRHPFLLMLHFASTAGMSIALGLIFWNSGRDTGGIQNRMGSLFFIILYLTLMSLSSLPIWKEDQILFRRERASGVYGTNAYFTAVVLFDVVILRVTPPLLFAFITYWMQDPHSGGSVAVTWLEDLSFVNYAFEALLINEFLDAGTFYFTPKLIDSKPTDTPPQEGPIKVPVDGKEVLKFFSFGSTHEVFSHDITVLFTIMSCYLALAFVLLKVSQRDAMY</sequence>
<feature type="non-terminal residue" evidence="11">
    <location>
        <position position="1"/>
    </location>
</feature>
<evidence type="ECO:0000259" key="10">
    <source>
        <dbReference type="PROSITE" id="PS50893"/>
    </source>
</evidence>
<evidence type="ECO:0000256" key="4">
    <source>
        <dbReference type="ARBA" id="ARBA00022741"/>
    </source>
</evidence>
<proteinExistence type="predicted"/>
<dbReference type="GO" id="GO:0016020">
    <property type="term" value="C:membrane"/>
    <property type="evidence" value="ECO:0007669"/>
    <property type="project" value="UniProtKB-SubCell"/>
</dbReference>
<keyword evidence="7 8" id="KW-0472">Membrane</keyword>
<keyword evidence="2" id="KW-0813">Transport</keyword>
<dbReference type="InterPro" id="IPR017871">
    <property type="entry name" value="ABC_transporter-like_CS"/>
</dbReference>
<evidence type="ECO:0000313" key="12">
    <source>
        <dbReference type="Proteomes" id="UP000001568"/>
    </source>
</evidence>
<reference evidence="11 12" key="1">
    <citation type="journal article" date="2007" name="Proc. Natl. Acad. Sci. U.S.A.">
        <title>The tiny eukaryote Ostreococcus provides genomic insights into the paradox of plankton speciation.</title>
        <authorList>
            <person name="Palenik B."/>
            <person name="Grimwood J."/>
            <person name="Aerts A."/>
            <person name="Rouze P."/>
            <person name="Salamov A."/>
            <person name="Putnam N."/>
            <person name="Dupont C."/>
            <person name="Jorgensen R."/>
            <person name="Derelle E."/>
            <person name="Rombauts S."/>
            <person name="Zhou K."/>
            <person name="Otillar R."/>
            <person name="Merchant S.S."/>
            <person name="Podell S."/>
            <person name="Gaasterland T."/>
            <person name="Napoli C."/>
            <person name="Gendler K."/>
            <person name="Manuell A."/>
            <person name="Tai V."/>
            <person name="Vallon O."/>
            <person name="Piganeau G."/>
            <person name="Jancek S."/>
            <person name="Heijde M."/>
            <person name="Jabbari K."/>
            <person name="Bowler C."/>
            <person name="Lohr M."/>
            <person name="Robbens S."/>
            <person name="Werner G."/>
            <person name="Dubchak I."/>
            <person name="Pazour G.J."/>
            <person name="Ren Q."/>
            <person name="Paulsen I."/>
            <person name="Delwiche C."/>
            <person name="Schmutz J."/>
            <person name="Rokhsar D."/>
            <person name="Van de Peer Y."/>
            <person name="Moreau H."/>
            <person name="Grigoriev I.V."/>
        </authorList>
    </citation>
    <scope>NUCLEOTIDE SEQUENCE [LARGE SCALE GENOMIC DNA]</scope>
    <source>
        <strain evidence="11 12">CCE9901</strain>
    </source>
</reference>
<evidence type="ECO:0000256" key="9">
    <source>
        <dbReference type="SAM" id="SignalP"/>
    </source>
</evidence>
<dbReference type="Gramene" id="ABO98427">
    <property type="protein sequence ID" value="ABO98427"/>
    <property type="gene ID" value="OSTLU_94849"/>
</dbReference>